<dbReference type="Proteomes" id="UP001165069">
    <property type="component" value="Unassembled WGS sequence"/>
</dbReference>
<keyword evidence="2 5" id="KW-0812">Transmembrane</keyword>
<dbReference type="Pfam" id="PF04357">
    <property type="entry name" value="TamB"/>
    <property type="match status" value="1"/>
</dbReference>
<proteinExistence type="predicted"/>
<dbReference type="InterPro" id="IPR052894">
    <property type="entry name" value="AsmA-related"/>
</dbReference>
<evidence type="ECO:0000256" key="3">
    <source>
        <dbReference type="ARBA" id="ARBA00022989"/>
    </source>
</evidence>
<protein>
    <recommendedName>
        <fullName evidence="6">Translocation and assembly module TamB C-terminal domain-containing protein</fullName>
    </recommendedName>
</protein>
<evidence type="ECO:0000313" key="8">
    <source>
        <dbReference type="Proteomes" id="UP001165069"/>
    </source>
</evidence>
<accession>A0ABQ5QCP9</accession>
<dbReference type="RefSeq" id="WP_285570348.1">
    <property type="nucleotide sequence ID" value="NZ_BSDE01000001.1"/>
</dbReference>
<evidence type="ECO:0000256" key="4">
    <source>
        <dbReference type="ARBA" id="ARBA00023136"/>
    </source>
</evidence>
<keyword evidence="4 5" id="KW-0472">Membrane</keyword>
<comment type="caution">
    <text evidence="7">The sequence shown here is derived from an EMBL/GenBank/DDBJ whole genome shotgun (WGS) entry which is preliminary data.</text>
</comment>
<dbReference type="InterPro" id="IPR007452">
    <property type="entry name" value="TamB_C"/>
</dbReference>
<evidence type="ECO:0000256" key="5">
    <source>
        <dbReference type="SAM" id="Phobius"/>
    </source>
</evidence>
<dbReference type="PANTHER" id="PTHR30441:SF8">
    <property type="entry name" value="DUF748 DOMAIN-CONTAINING PROTEIN"/>
    <property type="match status" value="1"/>
</dbReference>
<feature type="domain" description="Translocation and assembly module TamB C-terminal" evidence="6">
    <location>
        <begin position="1008"/>
        <end position="1310"/>
    </location>
</feature>
<dbReference type="PANTHER" id="PTHR30441">
    <property type="entry name" value="DUF748 DOMAIN-CONTAINING PROTEIN"/>
    <property type="match status" value="1"/>
</dbReference>
<reference evidence="7 8" key="1">
    <citation type="journal article" date="2023" name="Antonie Van Leeuwenhoek">
        <title>Mesoterricola silvestris gen. nov., sp. nov., Mesoterricola sediminis sp. nov., Geothrix oryzae sp. nov., Geothrix edaphica sp. nov., Geothrix rubra sp. nov., and Geothrix limicola sp. nov., six novel members of Acidobacteriota isolated from soils.</title>
        <authorList>
            <person name="Itoh H."/>
            <person name="Sugisawa Y."/>
            <person name="Mise K."/>
            <person name="Xu Z."/>
            <person name="Kuniyasu M."/>
            <person name="Ushijima N."/>
            <person name="Kawano K."/>
            <person name="Kobayashi E."/>
            <person name="Shiratori Y."/>
            <person name="Masuda Y."/>
            <person name="Senoo K."/>
        </authorList>
    </citation>
    <scope>NUCLEOTIDE SEQUENCE [LARGE SCALE GENOMIC DNA]</scope>
    <source>
        <strain evidence="7 8">Red804</strain>
    </source>
</reference>
<keyword evidence="3 5" id="KW-1133">Transmembrane helix</keyword>
<feature type="transmembrane region" description="Helical" evidence="5">
    <location>
        <begin position="21"/>
        <end position="40"/>
    </location>
</feature>
<evidence type="ECO:0000256" key="1">
    <source>
        <dbReference type="ARBA" id="ARBA00004167"/>
    </source>
</evidence>
<keyword evidence="8" id="KW-1185">Reference proteome</keyword>
<evidence type="ECO:0000256" key="2">
    <source>
        <dbReference type="ARBA" id="ARBA00022692"/>
    </source>
</evidence>
<evidence type="ECO:0000259" key="6">
    <source>
        <dbReference type="Pfam" id="PF04357"/>
    </source>
</evidence>
<gene>
    <name evidence="7" type="ORF">GETHLI_06800</name>
</gene>
<sequence>MVWHPTKDAVKRLWGRRWVRRVSYALVAGGTLFNVLPWIASRPAVLRWTVRQLDAIVRDETGLPLAIGHIELRPAGGSLVLQDIQLGGDLLTIKRAEVHADLWSLLSPTHHLYLIRLEHPHLRLTEAGLAAIKLKEHPPRKGPLPQFRLDYFSLTGGEIDVPEPVRGIPALHYQFDVKATGLGPNHVRVDLTGAHLSVKGPGGWEKGRLDLNGEVSEPSASIQEAYLRLGESQARLNGRIETGTPPSAGRIDARLKGVLDLAQVSRWVSRWSGTQRPPLTGDLDFTGTLQGPLTQPKWTFAADGQDLRPAAGVFLPGNLDVKGSGGLDRVHLDHLRWASSQGELEAQGNWSRHAPVQATLQGKNLDLEAVGRALRVPELKGVRGAIQAQVKGPEAIETAGHLDHWQASLQATLSQRGLEAGGLEATLERGRATLKRLNLDLEALKVNGTGWATLDARGLTQLDAEGSAEVGADQVAEALRAWKVVDLDMEGQTRAQAKVRWSRKAGLELDGSAEVDHPRWHGAHADSVLAKTVEIRGSDLWIKDIDLVKETGRGGGDIWLTWARTAPGQPQMDMCFTAFKLPAAEGLRAADLKDESGKDLPITGIGSGWVRLWGPYDHILMTGSAQVESGETYGIKIPAASSDFWMDLDTLRMRLSDTRIAEGPDRLGQGDRSPEGSLALTGRADMDFKHWTWWVDLEGRLDSQLLALPGPHIQSQVQARLLGPITKAFGDLELPEGRVSLSRGRIFFGERSVEGLEGRAQLERGRLEGQLGFEGMTRPLLELRARQEGQDLAGEASLNVSPESAHTDVLAQGLSDDLLEDLRLSAKAKGRWKHGGELAWTGSLDDLAAQFGAFELHQVGPSNLRGTAQGVAVDLSLEGGGRGPASQQTSQAAQLHLSGSLPFTSSVPLSLRTQGSADLAHMKSILDRVMEVDDYSLLSELSVHGTSRFDLLMHGTYFDPLLDGTLSLEKGQMSLRGYQGAEDIQASVILKDRTLAVSEENPVRGTLAHGDLKASGAATWRLGGLEAYALKATLSNFQLRDVPDGLDLQGSLQATLNGTEESGVLKGKLRADRLSYQSEVKLADLILRSALSDSGGLTGLDLDDPLERIRLDLDLDLRTPWSFDTNLLKLEGRTEGPFQVLGTLGHPVPKGTMIFQPGGRVTNIFPAGDMVVDRGSLAFSESRPLDPAINLQGSVSSIPGYTVNLDIRGTLSNLTIVPTSIPSLRQDEIVAILINPGNVANVGTAGASSGATQGAITSGLASAGSGLITTLAFAPFQEQLRRTLGLDRVNVAVRTTTLGSTETEVTMGKSVNLLGQRSAFVMSHKKSGELSITSGQIEWRFGNVILQLGASKGSGGLDPSGEIRHTWSPK</sequence>
<evidence type="ECO:0000313" key="7">
    <source>
        <dbReference type="EMBL" id="GLH72178.1"/>
    </source>
</evidence>
<dbReference type="EMBL" id="BSDE01000001">
    <property type="protein sequence ID" value="GLH72178.1"/>
    <property type="molecule type" value="Genomic_DNA"/>
</dbReference>
<name>A0ABQ5QCP9_9BACT</name>
<comment type="subcellular location">
    <subcellularLocation>
        <location evidence="1">Membrane</location>
        <topology evidence="1">Single-pass membrane protein</topology>
    </subcellularLocation>
</comment>
<organism evidence="7 8">
    <name type="scientific">Geothrix limicola</name>
    <dbReference type="NCBI Taxonomy" id="2927978"/>
    <lineage>
        <taxon>Bacteria</taxon>
        <taxon>Pseudomonadati</taxon>
        <taxon>Acidobacteriota</taxon>
        <taxon>Holophagae</taxon>
        <taxon>Holophagales</taxon>
        <taxon>Holophagaceae</taxon>
        <taxon>Geothrix</taxon>
    </lineage>
</organism>